<feature type="transmembrane region" description="Helical" evidence="1">
    <location>
        <begin position="37"/>
        <end position="56"/>
    </location>
</feature>
<gene>
    <name evidence="2" type="ORF">H9935_06130</name>
</gene>
<accession>A0A9D2SJ63</accession>
<evidence type="ECO:0000313" key="2">
    <source>
        <dbReference type="EMBL" id="HJC10378.1"/>
    </source>
</evidence>
<protein>
    <submittedName>
        <fullName evidence="2">Uncharacterized protein</fullName>
    </submittedName>
</protein>
<feature type="transmembrane region" description="Helical" evidence="1">
    <location>
        <begin position="76"/>
        <end position="92"/>
    </location>
</feature>
<comment type="caution">
    <text evidence="2">The sequence shown here is derived from an EMBL/GenBank/DDBJ whole genome shotgun (WGS) entry which is preliminary data.</text>
</comment>
<reference evidence="2" key="2">
    <citation type="submission" date="2021-04" db="EMBL/GenBank/DDBJ databases">
        <authorList>
            <person name="Gilroy R."/>
        </authorList>
    </citation>
    <scope>NUCLEOTIDE SEQUENCE</scope>
    <source>
        <strain evidence="2">ChiSxjej6B18-287</strain>
    </source>
</reference>
<proteinExistence type="predicted"/>
<evidence type="ECO:0000313" key="3">
    <source>
        <dbReference type="Proteomes" id="UP000823893"/>
    </source>
</evidence>
<feature type="transmembrane region" description="Helical" evidence="1">
    <location>
        <begin position="112"/>
        <end position="133"/>
    </location>
</feature>
<organism evidence="2 3">
    <name type="scientific">Candidatus Blautia merdigallinarum</name>
    <dbReference type="NCBI Taxonomy" id="2838495"/>
    <lineage>
        <taxon>Bacteria</taxon>
        <taxon>Bacillati</taxon>
        <taxon>Bacillota</taxon>
        <taxon>Clostridia</taxon>
        <taxon>Lachnospirales</taxon>
        <taxon>Lachnospiraceae</taxon>
        <taxon>Blautia</taxon>
    </lineage>
</organism>
<keyword evidence="1" id="KW-0812">Transmembrane</keyword>
<dbReference type="EMBL" id="DWWV01000075">
    <property type="protein sequence ID" value="HJC10378.1"/>
    <property type="molecule type" value="Genomic_DNA"/>
</dbReference>
<name>A0A9D2SJ63_9FIRM</name>
<keyword evidence="1" id="KW-0472">Membrane</keyword>
<dbReference type="Proteomes" id="UP000823893">
    <property type="component" value="Unassembled WGS sequence"/>
</dbReference>
<dbReference type="Gene3D" id="6.20.350.10">
    <property type="match status" value="1"/>
</dbReference>
<sequence length="650" mass="74569">MSSILIAVLSWLFCIGLLVFCVYLVSRYPLWFEKNSLRFLVASLVLGLGIYFFGYYFRDSVLFGGSQPQEFSLAELISSAALSFVSMSRMLVLELDLGELGIMGEISLFRMIYGLVLLLAVYSLAVAVLSLLGGKILSRIRIQFFYRFGSRHRIYMIYGFQPAMKYFVQDIRKSHPGSMILIFFQKELEEENPNLLKEMMSLGCVRDSTEEQPQALKDFAIPKRGIKDQIFFFSAFLETEKNLETITSLCDCLRKEKRGNLPIHIYGLVSYETCGEAALDQNFDGFSVHWTDVHWLSVRQVLSAHPLTDSIPAELFEDGCLHQKIEIAVLGFSPEGLCLYRSLLEEIQFKGVSFRLVLVGEGISEKTAAFRYMNPGIYEVSQIECVDVSLGGPEFFEWLRERAEGIYRFYCMDAREEVNVRLQKILGTACLTGESPEVYVFTRSHPPLWAGKEAVYFGMYEEIFTEEMMIHEKLDRMAAAVHMYYQIYYGASEEQARESWHSAKIFEKESSRSLALHLPSKLYSMGYRMEEGGDTSGFLQYLKQHETLVKNLAFGEHLRWETFFFARGWTAFGAELPDGKNKDLERKRHACLVPWEELKKVGEKYQVDYQYLDEHFIRNMDKIVSLAGYGLARIQNDSPGGKKNAGEKTV</sequence>
<dbReference type="AlphaFoldDB" id="A0A9D2SJ63"/>
<keyword evidence="1" id="KW-1133">Transmembrane helix</keyword>
<evidence type="ECO:0000256" key="1">
    <source>
        <dbReference type="SAM" id="Phobius"/>
    </source>
</evidence>
<feature type="transmembrane region" description="Helical" evidence="1">
    <location>
        <begin position="6"/>
        <end position="25"/>
    </location>
</feature>
<reference evidence="2" key="1">
    <citation type="journal article" date="2021" name="PeerJ">
        <title>Extensive microbial diversity within the chicken gut microbiome revealed by metagenomics and culture.</title>
        <authorList>
            <person name="Gilroy R."/>
            <person name="Ravi A."/>
            <person name="Getino M."/>
            <person name="Pursley I."/>
            <person name="Horton D.L."/>
            <person name="Alikhan N.F."/>
            <person name="Baker D."/>
            <person name="Gharbi K."/>
            <person name="Hall N."/>
            <person name="Watson M."/>
            <person name="Adriaenssens E.M."/>
            <person name="Foster-Nyarko E."/>
            <person name="Jarju S."/>
            <person name="Secka A."/>
            <person name="Antonio M."/>
            <person name="Oren A."/>
            <person name="Chaudhuri R.R."/>
            <person name="La Ragione R."/>
            <person name="Hildebrand F."/>
            <person name="Pallen M.J."/>
        </authorList>
    </citation>
    <scope>NUCLEOTIDE SEQUENCE</scope>
    <source>
        <strain evidence="2">ChiSxjej6B18-287</strain>
    </source>
</reference>